<dbReference type="PANTHER" id="PTHR12486:SF4">
    <property type="entry name" value="APRATAXIN"/>
    <property type="match status" value="1"/>
</dbReference>
<keyword evidence="5" id="KW-1185">Reference proteome</keyword>
<evidence type="ECO:0000259" key="3">
    <source>
        <dbReference type="Pfam" id="PF16278"/>
    </source>
</evidence>
<dbReference type="Gene3D" id="3.30.428.10">
    <property type="entry name" value="HIT-like"/>
    <property type="match status" value="1"/>
</dbReference>
<proteinExistence type="predicted"/>
<evidence type="ECO:0000256" key="1">
    <source>
        <dbReference type="SAM" id="Coils"/>
    </source>
</evidence>
<dbReference type="GO" id="GO:0003725">
    <property type="term" value="F:double-stranded RNA binding"/>
    <property type="evidence" value="ECO:0007669"/>
    <property type="project" value="TreeGrafter"/>
</dbReference>
<dbReference type="GO" id="GO:0003697">
    <property type="term" value="F:single-stranded DNA binding"/>
    <property type="evidence" value="ECO:0007669"/>
    <property type="project" value="TreeGrafter"/>
</dbReference>
<name>A0A8K0UYK6_9AGAR</name>
<dbReference type="Proteomes" id="UP000813824">
    <property type="component" value="Unassembled WGS sequence"/>
</dbReference>
<feature type="domain" description="Aprataxin C2HE/C2H2/C2HC zinc finger" evidence="3">
    <location>
        <begin position="154"/>
        <end position="219"/>
    </location>
</feature>
<organism evidence="4 5">
    <name type="scientific">Cristinia sonorae</name>
    <dbReference type="NCBI Taxonomy" id="1940300"/>
    <lineage>
        <taxon>Eukaryota</taxon>
        <taxon>Fungi</taxon>
        <taxon>Dikarya</taxon>
        <taxon>Basidiomycota</taxon>
        <taxon>Agaricomycotina</taxon>
        <taxon>Agaricomycetes</taxon>
        <taxon>Agaricomycetidae</taxon>
        <taxon>Agaricales</taxon>
        <taxon>Pleurotineae</taxon>
        <taxon>Stephanosporaceae</taxon>
        <taxon>Cristinia</taxon>
    </lineage>
</organism>
<dbReference type="GO" id="GO:0000012">
    <property type="term" value="P:single strand break repair"/>
    <property type="evidence" value="ECO:0007669"/>
    <property type="project" value="TreeGrafter"/>
</dbReference>
<dbReference type="Pfam" id="PF16278">
    <property type="entry name" value="zf-C2HE"/>
    <property type="match status" value="1"/>
</dbReference>
<dbReference type="AlphaFoldDB" id="A0A8K0UYK6"/>
<sequence>MAQLTILRSYAQRPDPTTLPGSVLFAHNEKTLTIFDAYPKSIFHFLVLPRAKAYEPKEEGGWKVEDLKDLRTVLGRGREKARKVLQDLEIAARECKDEIEEEMSARYGHKWDIWIGFHPVPSMNHIHLHVLSADLCSDKMKHKKHYNSFHPKGDFFLKLETVMEWLDAEKSYFRTMAKLNPKDYEPHLKEDLVCFHENCGRRFTNFQKLKDHLQAEYNKLKEKAIAKKAILDKLTNAKRKRETQERDGTPSTVASTSGSYQDSKNVDEEAVDSQPEKRRKSACNAS</sequence>
<dbReference type="PANTHER" id="PTHR12486">
    <property type="entry name" value="APRATAXIN-RELATED"/>
    <property type="match status" value="1"/>
</dbReference>
<accession>A0A8K0UYK6</accession>
<comment type="caution">
    <text evidence="4">The sequence shown here is derived from an EMBL/GenBank/DDBJ whole genome shotgun (WGS) entry which is preliminary data.</text>
</comment>
<dbReference type="InterPro" id="IPR032566">
    <property type="entry name" value="Znf-C2HE"/>
</dbReference>
<evidence type="ECO:0000256" key="2">
    <source>
        <dbReference type="SAM" id="MobiDB-lite"/>
    </source>
</evidence>
<dbReference type="EMBL" id="JAEVFJ010000002">
    <property type="protein sequence ID" value="KAH8107120.1"/>
    <property type="molecule type" value="Genomic_DNA"/>
</dbReference>
<dbReference type="GO" id="GO:1990165">
    <property type="term" value="F:single-strand break-containing DNA binding"/>
    <property type="evidence" value="ECO:0007669"/>
    <property type="project" value="TreeGrafter"/>
</dbReference>
<dbReference type="SUPFAM" id="SSF54197">
    <property type="entry name" value="HIT-like"/>
    <property type="match status" value="1"/>
</dbReference>
<dbReference type="InterPro" id="IPR036265">
    <property type="entry name" value="HIT-like_sf"/>
</dbReference>
<feature type="compositionally biased region" description="Basic residues" evidence="2">
    <location>
        <begin position="277"/>
        <end position="286"/>
    </location>
</feature>
<gene>
    <name evidence="4" type="ORF">BXZ70DRAFT_885575</name>
</gene>
<dbReference type="GO" id="GO:0005634">
    <property type="term" value="C:nucleus"/>
    <property type="evidence" value="ECO:0007669"/>
    <property type="project" value="TreeGrafter"/>
</dbReference>
<reference evidence="4" key="1">
    <citation type="journal article" date="2021" name="New Phytol.">
        <title>Evolutionary innovations through gain and loss of genes in the ectomycorrhizal Boletales.</title>
        <authorList>
            <person name="Wu G."/>
            <person name="Miyauchi S."/>
            <person name="Morin E."/>
            <person name="Kuo A."/>
            <person name="Drula E."/>
            <person name="Varga T."/>
            <person name="Kohler A."/>
            <person name="Feng B."/>
            <person name="Cao Y."/>
            <person name="Lipzen A."/>
            <person name="Daum C."/>
            <person name="Hundley H."/>
            <person name="Pangilinan J."/>
            <person name="Johnson J."/>
            <person name="Barry K."/>
            <person name="LaButti K."/>
            <person name="Ng V."/>
            <person name="Ahrendt S."/>
            <person name="Min B."/>
            <person name="Choi I.G."/>
            <person name="Park H."/>
            <person name="Plett J.M."/>
            <person name="Magnuson J."/>
            <person name="Spatafora J.W."/>
            <person name="Nagy L.G."/>
            <person name="Henrissat B."/>
            <person name="Grigoriev I.V."/>
            <person name="Yang Z.L."/>
            <person name="Xu J."/>
            <person name="Martin F.M."/>
        </authorList>
    </citation>
    <scope>NUCLEOTIDE SEQUENCE</scope>
    <source>
        <strain evidence="4">KKN 215</strain>
    </source>
</reference>
<evidence type="ECO:0000313" key="5">
    <source>
        <dbReference type="Proteomes" id="UP000813824"/>
    </source>
</evidence>
<feature type="region of interest" description="Disordered" evidence="2">
    <location>
        <begin position="237"/>
        <end position="286"/>
    </location>
</feature>
<evidence type="ECO:0000313" key="4">
    <source>
        <dbReference type="EMBL" id="KAH8107120.1"/>
    </source>
</evidence>
<dbReference type="GO" id="GO:0033699">
    <property type="term" value="F:DNA 5'-adenosine monophosphate hydrolase activity"/>
    <property type="evidence" value="ECO:0007669"/>
    <property type="project" value="TreeGrafter"/>
</dbReference>
<feature type="compositionally biased region" description="Polar residues" evidence="2">
    <location>
        <begin position="249"/>
        <end position="263"/>
    </location>
</feature>
<feature type="coiled-coil region" evidence="1">
    <location>
        <begin position="78"/>
        <end position="105"/>
    </location>
</feature>
<dbReference type="OrthoDB" id="3512845at2759"/>
<keyword evidence="1" id="KW-0175">Coiled coil</keyword>
<dbReference type="GO" id="GO:0030983">
    <property type="term" value="F:mismatched DNA binding"/>
    <property type="evidence" value="ECO:0007669"/>
    <property type="project" value="TreeGrafter"/>
</dbReference>
<dbReference type="Pfam" id="PF11969">
    <property type="entry name" value="DcpS_C"/>
    <property type="match status" value="1"/>
</dbReference>
<protein>
    <submittedName>
        <fullName evidence="4">HIT-like domain-containing protein</fullName>
    </submittedName>
</protein>